<dbReference type="Proteomes" id="UP000178690">
    <property type="component" value="Unassembled WGS sequence"/>
</dbReference>
<accession>A0A1G2PJB6</accession>
<comment type="caution">
    <text evidence="1">The sequence shown here is derived from an EMBL/GenBank/DDBJ whole genome shotgun (WGS) entry which is preliminary data.</text>
</comment>
<gene>
    <name evidence="1" type="ORF">A2682_02930</name>
</gene>
<sequence>MRTTIEEIVGRGPSSTETFLASAPDALDAFGTIAVLADFSDLPESVRYLGALMASAVKRAYYAERDSNPQQNFKRALSDANDALAKEAQEGPAQWVGSLRIIIAVVASDTLLLSSTGGCVALLARGGAVTDIPLTSGEGSRPFGALTIGRLEEGDQIVIAARSMLMLHNADAELAADPQRFFSALRRSEGTACLRIIASAASDPRPRLLLPAYLPRAAAALTRTGRPLSALLRRSRERTRSVKLPKLLIPLRLGNGFKRPFLIAGVIAVLSVGIVSFISARGDQEARNGDLRAAGIEAAKSALEQSDAEVILGDTEKALVTLRKGIDTLETHRANGEASPLLEELVARRDALAKMVPAETTVYVNLRGFPLPLNGAQIAVSSTEREENLTVALASPSHAALWIRNAVQLRDGTFLFLPPPFTQGLTAIAAVSDPPFFVAMNPEGIATIRPDERRIVMAEERSGAQSITTLSSIGNEVFGVAPETETIVVFTVSGDGAIQERPWLTRAEPSLRNARDIAILGNDPLVLLPDNTFIRFRNGRRFALYRIEGLGWEGEASAFAVLAGDRLAILDAANARLLITNAEGDIQQQLATPLAATGQDLVAANDNALLLLTDDAIIRVNIPS</sequence>
<evidence type="ECO:0000313" key="1">
    <source>
        <dbReference type="EMBL" id="OHA48363.1"/>
    </source>
</evidence>
<dbReference type="EMBL" id="MHST01000021">
    <property type="protein sequence ID" value="OHA48363.1"/>
    <property type="molecule type" value="Genomic_DNA"/>
</dbReference>
<name>A0A1G2PJB6_TERXR</name>
<organism evidence="1 2">
    <name type="scientific">Terrybacteria sp. (strain RIFCSPHIGHO2_01_FULL_58_15)</name>
    <dbReference type="NCBI Taxonomy" id="1802363"/>
    <lineage>
        <taxon>Bacteria</taxon>
        <taxon>Candidatus Terryibacteriota</taxon>
    </lineage>
</organism>
<reference evidence="1 2" key="1">
    <citation type="journal article" date="2016" name="Nat. Commun.">
        <title>Thousands of microbial genomes shed light on interconnected biogeochemical processes in an aquifer system.</title>
        <authorList>
            <person name="Anantharaman K."/>
            <person name="Brown C.T."/>
            <person name="Hug L.A."/>
            <person name="Sharon I."/>
            <person name="Castelle C.J."/>
            <person name="Probst A.J."/>
            <person name="Thomas B.C."/>
            <person name="Singh A."/>
            <person name="Wilkins M.J."/>
            <person name="Karaoz U."/>
            <person name="Brodie E.L."/>
            <person name="Williams K.H."/>
            <person name="Hubbard S.S."/>
            <person name="Banfield J.F."/>
        </authorList>
    </citation>
    <scope>NUCLEOTIDE SEQUENCE [LARGE SCALE GENOMIC DNA]</scope>
    <source>
        <strain evidence="2">RIFCSPHIGHO2_01_FULL_58_15</strain>
    </source>
</reference>
<evidence type="ECO:0008006" key="3">
    <source>
        <dbReference type="Google" id="ProtNLM"/>
    </source>
</evidence>
<proteinExistence type="predicted"/>
<protein>
    <recommendedName>
        <fullName evidence="3">PPM-type phosphatase domain-containing protein</fullName>
    </recommendedName>
</protein>
<evidence type="ECO:0000313" key="2">
    <source>
        <dbReference type="Proteomes" id="UP000178690"/>
    </source>
</evidence>
<dbReference type="AlphaFoldDB" id="A0A1G2PJB6"/>